<gene>
    <name evidence="1" type="ORF">An14g00910</name>
</gene>
<name>A0AAJ8BU03_ASPNG</name>
<reference evidence="1" key="2">
    <citation type="submission" date="2025-08" db="UniProtKB">
        <authorList>
            <consortium name="RefSeq"/>
        </authorList>
    </citation>
    <scope>IDENTIFICATION</scope>
</reference>
<dbReference type="GeneID" id="84592905"/>
<dbReference type="VEuPathDB" id="FungiDB:An14g00910"/>
<organism evidence="1">
    <name type="scientific">Aspergillus niger</name>
    <dbReference type="NCBI Taxonomy" id="5061"/>
    <lineage>
        <taxon>Eukaryota</taxon>
        <taxon>Fungi</taxon>
        <taxon>Dikarya</taxon>
        <taxon>Ascomycota</taxon>
        <taxon>Pezizomycotina</taxon>
        <taxon>Eurotiomycetes</taxon>
        <taxon>Eurotiomycetidae</taxon>
        <taxon>Eurotiales</taxon>
        <taxon>Aspergillaceae</taxon>
        <taxon>Aspergillus</taxon>
        <taxon>Aspergillus subgen. Circumdati</taxon>
    </lineage>
</organism>
<accession>A0AAJ8BU03</accession>
<evidence type="ECO:0000313" key="1">
    <source>
        <dbReference type="RefSeq" id="XP_059602250.1"/>
    </source>
</evidence>
<proteinExistence type="predicted"/>
<dbReference type="AlphaFoldDB" id="A0AAJ8BU03"/>
<protein>
    <submittedName>
        <fullName evidence="1">Uncharacterized protein</fullName>
    </submittedName>
</protein>
<dbReference type="KEGG" id="ang:An14g00910"/>
<dbReference type="RefSeq" id="XP_059602250.1">
    <property type="nucleotide sequence ID" value="XM_059744039.1"/>
</dbReference>
<reference evidence="1" key="1">
    <citation type="submission" date="2025-02" db="EMBL/GenBank/DDBJ databases">
        <authorList>
            <consortium name="NCBI Genome Project"/>
        </authorList>
    </citation>
    <scope>NUCLEOTIDE SEQUENCE</scope>
</reference>
<sequence length="244" mass="26620">MLAGGGVVGTGGSHPVVAIPGLRRKEGGRISPGMCPSTRYFGVLEPSLARVEDGDRKTEIAAIQPSRLTKSRLTIRMDPGWIPLRALARPYFLVRPKQLEQHRDWLSWGPAKPYFQVSFCPELRLSDATLQGQWEEAVELLLAAAAAACFWGEGCSRPLPLSTGSWSHPSPSLLSPLIPGIFLPCAPPHCLFLSRALSPVTFRQAPSIASIGWRQILPPLLSIFRACVVLYLFRSVPSVHLPGQ</sequence>